<feature type="transmembrane region" description="Helical" evidence="6">
    <location>
        <begin position="125"/>
        <end position="145"/>
    </location>
</feature>
<feature type="transmembrane region" description="Helical" evidence="6">
    <location>
        <begin position="64"/>
        <end position="83"/>
    </location>
</feature>
<sequence>MSKEKGRLSDRLNRLYRFLVTDIFRMTENELTKSKRISVRILKKLVLSIRGFFEDDLMYRASVLTYYTLLAIVPIFALILAVGRGFGIQDAINDLIVRMVGESHDILPFFMRFVNNYLEQAHGGVFVGIGVIILLWSVVSMFRQVENNFNRIWNVHKNRSIVRQFTTYLTILVVTPILVVVSASLSSAVDSYVEYVANSSIGSFFVPIYQFFIRLTPYVAYWLLFTIVFLVIPNTKVRFRDALFSAIVTGTAFYVLQIIYVSGQVTLSKYNAVYGSFAAIPLLMFWLQISWLIVLYGAELCYVSQNLSSYNFESDTKNISRRYKDFTLVIVLKIVIRHFEDGKPVSSNDISTEYNIPIRLVQNHLELLVDTGIVSEVYAEQQEEKMYQPAMDINRITLGLLTDKIERFGSENFRISHADEFETVWKSMSGIRNMSMEQAKDILIKDM</sequence>
<dbReference type="Pfam" id="PF03631">
    <property type="entry name" value="Virul_fac_BrkB"/>
    <property type="match status" value="1"/>
</dbReference>
<dbReference type="InterPro" id="IPR017039">
    <property type="entry name" value="Virul_fac_BrkB"/>
</dbReference>
<dbReference type="NCBIfam" id="TIGR00765">
    <property type="entry name" value="yihY_not_rbn"/>
    <property type="match status" value="1"/>
</dbReference>
<evidence type="ECO:0000256" key="5">
    <source>
        <dbReference type="ARBA" id="ARBA00023136"/>
    </source>
</evidence>
<feature type="transmembrane region" description="Helical" evidence="6">
    <location>
        <begin position="165"/>
        <end position="188"/>
    </location>
</feature>
<keyword evidence="2" id="KW-1003">Cell membrane</keyword>
<comment type="subcellular location">
    <subcellularLocation>
        <location evidence="1">Cell membrane</location>
        <topology evidence="1">Multi-pass membrane protein</topology>
    </subcellularLocation>
</comment>
<organism evidence="7 8">
    <name type="scientific">Candidatus Aphodosoma intestinipullorum</name>
    <dbReference type="NCBI Taxonomy" id="2840674"/>
    <lineage>
        <taxon>Bacteria</taxon>
        <taxon>Pseudomonadati</taxon>
        <taxon>Bacteroidota</taxon>
        <taxon>Bacteroidia</taxon>
        <taxon>Bacteroidales</taxon>
        <taxon>Candidatus Aphodosoma</taxon>
    </lineage>
</organism>
<feature type="transmembrane region" description="Helical" evidence="6">
    <location>
        <begin position="273"/>
        <end position="298"/>
    </location>
</feature>
<proteinExistence type="predicted"/>
<dbReference type="PANTHER" id="PTHR30213:SF0">
    <property type="entry name" value="UPF0761 MEMBRANE PROTEIN YIHY"/>
    <property type="match status" value="1"/>
</dbReference>
<dbReference type="EMBL" id="JADIMV010000137">
    <property type="protein sequence ID" value="MBO8440579.1"/>
    <property type="molecule type" value="Genomic_DNA"/>
</dbReference>
<accession>A0A940IFF6</accession>
<gene>
    <name evidence="7" type="ORF">IAC51_08015</name>
</gene>
<feature type="transmembrane region" description="Helical" evidence="6">
    <location>
        <begin position="243"/>
        <end position="261"/>
    </location>
</feature>
<reference evidence="7" key="1">
    <citation type="submission" date="2020-10" db="EMBL/GenBank/DDBJ databases">
        <authorList>
            <person name="Gilroy R."/>
        </authorList>
    </citation>
    <scope>NUCLEOTIDE SEQUENCE</scope>
    <source>
        <strain evidence="7">3924</strain>
    </source>
</reference>
<evidence type="ECO:0000313" key="8">
    <source>
        <dbReference type="Proteomes" id="UP000712007"/>
    </source>
</evidence>
<keyword evidence="4 6" id="KW-1133">Transmembrane helix</keyword>
<evidence type="ECO:0000313" key="7">
    <source>
        <dbReference type="EMBL" id="MBO8440579.1"/>
    </source>
</evidence>
<dbReference type="Proteomes" id="UP000712007">
    <property type="component" value="Unassembled WGS sequence"/>
</dbReference>
<dbReference type="AlphaFoldDB" id="A0A940IFF6"/>
<evidence type="ECO:0000256" key="2">
    <source>
        <dbReference type="ARBA" id="ARBA00022475"/>
    </source>
</evidence>
<keyword evidence="3 6" id="KW-0812">Transmembrane</keyword>
<evidence type="ECO:0000256" key="3">
    <source>
        <dbReference type="ARBA" id="ARBA00022692"/>
    </source>
</evidence>
<comment type="caution">
    <text evidence="7">The sequence shown here is derived from an EMBL/GenBank/DDBJ whole genome shotgun (WGS) entry which is preliminary data.</text>
</comment>
<evidence type="ECO:0000256" key="1">
    <source>
        <dbReference type="ARBA" id="ARBA00004651"/>
    </source>
</evidence>
<feature type="transmembrane region" description="Helical" evidence="6">
    <location>
        <begin position="208"/>
        <end position="231"/>
    </location>
</feature>
<keyword evidence="5 6" id="KW-0472">Membrane</keyword>
<name>A0A940IFF6_9BACT</name>
<protein>
    <submittedName>
        <fullName evidence="7">YihY/virulence factor BrkB family protein</fullName>
    </submittedName>
</protein>
<dbReference type="PANTHER" id="PTHR30213">
    <property type="entry name" value="INNER MEMBRANE PROTEIN YHJD"/>
    <property type="match status" value="1"/>
</dbReference>
<evidence type="ECO:0000256" key="6">
    <source>
        <dbReference type="SAM" id="Phobius"/>
    </source>
</evidence>
<evidence type="ECO:0000256" key="4">
    <source>
        <dbReference type="ARBA" id="ARBA00022989"/>
    </source>
</evidence>
<dbReference type="GO" id="GO:0005886">
    <property type="term" value="C:plasma membrane"/>
    <property type="evidence" value="ECO:0007669"/>
    <property type="project" value="UniProtKB-SubCell"/>
</dbReference>
<reference evidence="7" key="2">
    <citation type="journal article" date="2021" name="PeerJ">
        <title>Extensive microbial diversity within the chicken gut microbiome revealed by metagenomics and culture.</title>
        <authorList>
            <person name="Gilroy R."/>
            <person name="Ravi A."/>
            <person name="Getino M."/>
            <person name="Pursley I."/>
            <person name="Horton D.L."/>
            <person name="Alikhan N.F."/>
            <person name="Baker D."/>
            <person name="Gharbi K."/>
            <person name="Hall N."/>
            <person name="Watson M."/>
            <person name="Adriaenssens E.M."/>
            <person name="Foster-Nyarko E."/>
            <person name="Jarju S."/>
            <person name="Secka A."/>
            <person name="Antonio M."/>
            <person name="Oren A."/>
            <person name="Chaudhuri R.R."/>
            <person name="La Ragione R."/>
            <person name="Hildebrand F."/>
            <person name="Pallen M.J."/>
        </authorList>
    </citation>
    <scope>NUCLEOTIDE SEQUENCE</scope>
    <source>
        <strain evidence="7">3924</strain>
    </source>
</reference>